<evidence type="ECO:0000256" key="1">
    <source>
        <dbReference type="SAM" id="MobiDB-lite"/>
    </source>
</evidence>
<dbReference type="CDD" id="cd20557">
    <property type="entry name" value="CYCLIN_ScPCL1-like"/>
    <property type="match status" value="1"/>
</dbReference>
<name>A0A165IJG8_9BASI</name>
<proteinExistence type="predicted"/>
<feature type="region of interest" description="Disordered" evidence="1">
    <location>
        <begin position="341"/>
        <end position="363"/>
    </location>
</feature>
<keyword evidence="3" id="KW-1185">Reference proteome</keyword>
<dbReference type="EMBL" id="KV423929">
    <property type="protein sequence ID" value="KZT60654.1"/>
    <property type="molecule type" value="Genomic_DNA"/>
</dbReference>
<dbReference type="Gene3D" id="1.10.472.10">
    <property type="entry name" value="Cyclin-like"/>
    <property type="match status" value="1"/>
</dbReference>
<dbReference type="Proteomes" id="UP000076842">
    <property type="component" value="Unassembled WGS sequence"/>
</dbReference>
<dbReference type="STRING" id="1353952.A0A165IJG8"/>
<protein>
    <recommendedName>
        <fullName evidence="4">Cyclin N-terminal domain-containing protein</fullName>
    </recommendedName>
</protein>
<gene>
    <name evidence="2" type="ORF">CALCODRAFT_96393</name>
</gene>
<organism evidence="2 3">
    <name type="scientific">Calocera cornea HHB12733</name>
    <dbReference type="NCBI Taxonomy" id="1353952"/>
    <lineage>
        <taxon>Eukaryota</taxon>
        <taxon>Fungi</taxon>
        <taxon>Dikarya</taxon>
        <taxon>Basidiomycota</taxon>
        <taxon>Agaricomycotina</taxon>
        <taxon>Dacrymycetes</taxon>
        <taxon>Dacrymycetales</taxon>
        <taxon>Dacrymycetaceae</taxon>
        <taxon>Calocera</taxon>
    </lineage>
</organism>
<reference evidence="2 3" key="1">
    <citation type="journal article" date="2016" name="Mol. Biol. Evol.">
        <title>Comparative Genomics of Early-Diverging Mushroom-Forming Fungi Provides Insights into the Origins of Lignocellulose Decay Capabilities.</title>
        <authorList>
            <person name="Nagy L.G."/>
            <person name="Riley R."/>
            <person name="Tritt A."/>
            <person name="Adam C."/>
            <person name="Daum C."/>
            <person name="Floudas D."/>
            <person name="Sun H."/>
            <person name="Yadav J.S."/>
            <person name="Pangilinan J."/>
            <person name="Larsson K.H."/>
            <person name="Matsuura K."/>
            <person name="Barry K."/>
            <person name="Labutti K."/>
            <person name="Kuo R."/>
            <person name="Ohm R.A."/>
            <person name="Bhattacharya S.S."/>
            <person name="Shirouzu T."/>
            <person name="Yoshinaga Y."/>
            <person name="Martin F.M."/>
            <person name="Grigoriev I.V."/>
            <person name="Hibbett D.S."/>
        </authorList>
    </citation>
    <scope>NUCLEOTIDE SEQUENCE [LARGE SCALE GENOMIC DNA]</scope>
    <source>
        <strain evidence="2 3">HHB12733</strain>
    </source>
</reference>
<dbReference type="OrthoDB" id="286814at2759"/>
<dbReference type="InParanoid" id="A0A165IJG8"/>
<evidence type="ECO:0000313" key="3">
    <source>
        <dbReference type="Proteomes" id="UP000076842"/>
    </source>
</evidence>
<evidence type="ECO:0008006" key="4">
    <source>
        <dbReference type="Google" id="ProtNLM"/>
    </source>
</evidence>
<dbReference type="AlphaFoldDB" id="A0A165IJG8"/>
<evidence type="ECO:0000313" key="2">
    <source>
        <dbReference type="EMBL" id="KZT60654.1"/>
    </source>
</evidence>
<accession>A0A165IJG8</accession>
<sequence>MYHLAWERDAEDGARPQADPIQKVQDICQISQASGSLSDNHAISTETLPRVAESKSEGILSWLEDMHAQLGGSAGLPAPAWASKIGVAPEGENLYEKTLVGDAFELPTKLPADDNPEDEVDRVSLTAELPIRAWVRELLRRTDVSSSQVKVAACYMIALRPHVAAALQKRQEAAHSIATNQPLLHYHASPLTCPRRTLVGTLILASKFLGEKVYSMKAWARMTGLEAPDLVQSEQLIGTALKWDLWVGANVQSLRSDVFIRTLLQQVSAPGARQLARPYPQELLNPALVVPPADRAPPALAQQPAIPAVYGPEHAAPEQKDVPVSRKRALAAVDVDADVAGSSRRAQKRKAVDRGSGSNGGAGCAVMIKAEPMDEQRLLTEAY</sequence>